<evidence type="ECO:0000256" key="2">
    <source>
        <dbReference type="SAM" id="Phobius"/>
    </source>
</evidence>
<accession>A0A2N7VC72</accession>
<keyword evidence="2" id="KW-0472">Membrane</keyword>
<dbReference type="AlphaFoldDB" id="A0A2N7VC72"/>
<evidence type="ECO:0000313" key="4">
    <source>
        <dbReference type="Proteomes" id="UP000235616"/>
    </source>
</evidence>
<gene>
    <name evidence="3" type="ORF">C0Z18_30055</name>
</gene>
<dbReference type="PROSITE" id="PS51257">
    <property type="entry name" value="PROKAR_LIPOPROTEIN"/>
    <property type="match status" value="1"/>
</dbReference>
<keyword evidence="4" id="KW-1185">Reference proteome</keyword>
<dbReference type="EMBL" id="PNYA01000040">
    <property type="protein sequence ID" value="PMS14745.1"/>
    <property type="molecule type" value="Genomic_DNA"/>
</dbReference>
<feature type="region of interest" description="Disordered" evidence="1">
    <location>
        <begin position="42"/>
        <end position="81"/>
    </location>
</feature>
<comment type="caution">
    <text evidence="3">The sequence shown here is derived from an EMBL/GenBank/DDBJ whole genome shotgun (WGS) entry which is preliminary data.</text>
</comment>
<evidence type="ECO:0000313" key="3">
    <source>
        <dbReference type="EMBL" id="PMS14745.1"/>
    </source>
</evidence>
<feature type="compositionally biased region" description="Basic and acidic residues" evidence="1">
    <location>
        <begin position="49"/>
        <end position="65"/>
    </location>
</feature>
<organism evidence="3 4">
    <name type="scientific">Trinickia dabaoshanensis</name>
    <dbReference type="NCBI Taxonomy" id="564714"/>
    <lineage>
        <taxon>Bacteria</taxon>
        <taxon>Pseudomonadati</taxon>
        <taxon>Pseudomonadota</taxon>
        <taxon>Betaproteobacteria</taxon>
        <taxon>Burkholderiales</taxon>
        <taxon>Burkholderiaceae</taxon>
        <taxon>Trinickia</taxon>
    </lineage>
</organism>
<keyword evidence="2" id="KW-1133">Transmembrane helix</keyword>
<evidence type="ECO:0000256" key="1">
    <source>
        <dbReference type="SAM" id="MobiDB-lite"/>
    </source>
</evidence>
<name>A0A2N7VC72_9BURK</name>
<dbReference type="Proteomes" id="UP000235616">
    <property type="component" value="Unassembled WGS sequence"/>
</dbReference>
<proteinExistence type="predicted"/>
<feature type="transmembrane region" description="Helical" evidence="2">
    <location>
        <begin position="12"/>
        <end position="30"/>
    </location>
</feature>
<reference evidence="3 4" key="1">
    <citation type="submission" date="2018-01" db="EMBL/GenBank/DDBJ databases">
        <title>Whole genome analyses suggest that Burkholderia sensu lato contains two further novel genera in the rhizoxinica-symbiotica group Mycetohabitans gen. nov., and Trinickia gen. nov.: implications for the evolution of diazotrophy and nodulation in the Burkholderiaceae.</title>
        <authorList>
            <person name="Estrada-de los Santos P."/>
            <person name="Palmer M."/>
            <person name="Chavez-Ramirez B."/>
            <person name="Beukes C."/>
            <person name="Steenkamp E.T."/>
            <person name="Hirsch A.M."/>
            <person name="Manyaka P."/>
            <person name="Maluk M."/>
            <person name="Lafos M."/>
            <person name="Crook M."/>
            <person name="Gross E."/>
            <person name="Simon M.F."/>
            <person name="Bueno dos Reis Junior F."/>
            <person name="Poole P.S."/>
            <person name="Venter S.N."/>
            <person name="James E.K."/>
        </authorList>
    </citation>
    <scope>NUCLEOTIDE SEQUENCE [LARGE SCALE GENOMIC DNA]</scope>
    <source>
        <strain evidence="3 4">GIMN1.004</strain>
    </source>
</reference>
<protein>
    <submittedName>
        <fullName evidence="3">Uncharacterized protein</fullName>
    </submittedName>
</protein>
<sequence length="81" mass="8717">MHSNCARLGTRSCFVFVLGLGGAACTFVIIRTAKRLSVDAYQPLGPAEGDDRHCRSNADARHERGGPQWPTAPMKSARFAG</sequence>
<keyword evidence="2" id="KW-0812">Transmembrane</keyword>